<evidence type="ECO:0000256" key="5">
    <source>
        <dbReference type="ARBA" id="ARBA00058853"/>
    </source>
</evidence>
<sequence length="498" mass="57458">MADNGYDISDYFGIQEDFGSVEDVKELILQAKEKNIKILLDLVVNHTSDEHAWFQEALKNPKSPYRDYYIFKEGTERPNNWRSVFGGSVWEKLPNEDVYYYHSFHKKQPDLNWENPRLREDIYQMINQWLELGIAGFRVDAITFIKKDLSFKSIEPDGVDGLAKCTKVSRNQPGIDVFLHELNERCFAKYDCVTVAEAPGVSYDQLDDFIGDNGFFSMIFDFKHADLDVKSGSEWFVPVDWTLSDLYQHLEDSQLAIQKVGWGAPFIENHDQNRAASKYLGKNARNPKAVKALAMMYFFLRGTSFIFQGQELGLVNFERQSIAEFDDISSIDQYYRGMQEGLTQEEALSVINYRSRDNSRVPMPWSTDGYMGFSDHKPWLDLANRDEQLTVAYQEEDPSSVLQFYKDMIAFAKGDDHEILDFGEISFPERQAKDVFLYRRENSEKSILFVINLSEESQKVPVKHGEGRLLFGNQADIHIGEDYIEVSPFGAAALEELK</sequence>
<keyword evidence="2 12" id="KW-0378">Hydrolase</keyword>
<evidence type="ECO:0000313" key="13">
    <source>
        <dbReference type="Proteomes" id="UP000255411"/>
    </source>
</evidence>
<accession>A0A345VMC8</accession>
<evidence type="ECO:0000256" key="7">
    <source>
        <dbReference type="ARBA" id="ARBA00070448"/>
    </source>
</evidence>
<protein>
    <recommendedName>
        <fullName evidence="7">Glucan 1,6-alpha-glucosidase</fullName>
        <ecNumber evidence="6">3.2.1.70</ecNumber>
    </recommendedName>
    <alternativeName>
        <fullName evidence="9">Dextran glucosidase</fullName>
    </alternativeName>
    <alternativeName>
        <fullName evidence="10">Exo-1,6-alpha-glucosidase</fullName>
    </alternativeName>
    <alternativeName>
        <fullName evidence="8">Glucodextranase</fullName>
    </alternativeName>
</protein>
<dbReference type="FunFam" id="3.20.20.80:FF:000064">
    <property type="entry name" value="Oligo-1,6-glucosidase"/>
    <property type="match status" value="1"/>
</dbReference>
<dbReference type="SUPFAM" id="SSF51011">
    <property type="entry name" value="Glycosyl hydrolase domain"/>
    <property type="match status" value="1"/>
</dbReference>
<dbReference type="FunFam" id="3.90.400.10:FF:000002">
    <property type="entry name" value="Sucrose isomerase"/>
    <property type="match status" value="1"/>
</dbReference>
<keyword evidence="3 12" id="KW-0326">Glycosidase</keyword>
<dbReference type="GO" id="GO:0009313">
    <property type="term" value="P:oligosaccharide catabolic process"/>
    <property type="evidence" value="ECO:0007669"/>
    <property type="project" value="TreeGrafter"/>
</dbReference>
<dbReference type="GO" id="GO:0043896">
    <property type="term" value="F:glucan 1,6-alpha-glucosidase activity"/>
    <property type="evidence" value="ECO:0007669"/>
    <property type="project" value="UniProtKB-EC"/>
</dbReference>
<dbReference type="SMART" id="SM00642">
    <property type="entry name" value="Aamy"/>
    <property type="match status" value="1"/>
</dbReference>
<feature type="domain" description="Glycosyl hydrolase family 13 catalytic" evidence="11">
    <location>
        <begin position="2"/>
        <end position="360"/>
    </location>
</feature>
<gene>
    <name evidence="12" type="primary">malL</name>
    <name evidence="12" type="ORF">Sp14A_19950</name>
</gene>
<dbReference type="PANTHER" id="PTHR10357:SF178">
    <property type="entry name" value="OLIGO-1,6-GLUCOSIDASE 3-RELATED"/>
    <property type="match status" value="1"/>
</dbReference>
<dbReference type="AlphaFoldDB" id="A0A345VMC8"/>
<dbReference type="InterPro" id="IPR017853">
    <property type="entry name" value="GH"/>
</dbReference>
<dbReference type="Gene3D" id="2.60.40.1180">
    <property type="entry name" value="Golgi alpha-mannosidase II"/>
    <property type="match status" value="1"/>
</dbReference>
<dbReference type="SUPFAM" id="SSF51445">
    <property type="entry name" value="(Trans)glycosidases"/>
    <property type="match status" value="1"/>
</dbReference>
<evidence type="ECO:0000256" key="8">
    <source>
        <dbReference type="ARBA" id="ARBA00078103"/>
    </source>
</evidence>
<comment type="function">
    <text evidence="5">The physiological substrates may be short isomaltosaccharides.</text>
</comment>
<reference evidence="12 13" key="1">
    <citation type="submission" date="2017-07" db="EMBL/GenBank/DDBJ databases">
        <title>Streptococcus pluranimalium as cause of bovine abortion.</title>
        <authorList>
            <person name="Rodriguez Campos S."/>
            <person name="Gobeli Brawand S."/>
            <person name="Brodard I."/>
            <person name="Rychener L."/>
            <person name="Perreten V."/>
        </authorList>
    </citation>
    <scope>NUCLEOTIDE SEQUENCE [LARGE SCALE GENOMIC DNA]</scope>
    <source>
        <strain evidence="12 13">14A0014</strain>
    </source>
</reference>
<dbReference type="Proteomes" id="UP000255411">
    <property type="component" value="Chromosome"/>
</dbReference>
<evidence type="ECO:0000256" key="6">
    <source>
        <dbReference type="ARBA" id="ARBA00066532"/>
    </source>
</evidence>
<evidence type="ECO:0000256" key="2">
    <source>
        <dbReference type="ARBA" id="ARBA00022801"/>
    </source>
</evidence>
<proteinExistence type="inferred from homology"/>
<evidence type="ECO:0000256" key="9">
    <source>
        <dbReference type="ARBA" id="ARBA00081848"/>
    </source>
</evidence>
<dbReference type="Gene3D" id="3.20.20.80">
    <property type="entry name" value="Glycosidases"/>
    <property type="match status" value="1"/>
</dbReference>
<dbReference type="EC" id="3.2.1.70" evidence="6"/>
<evidence type="ECO:0000313" key="12">
    <source>
        <dbReference type="EMBL" id="AXJ13880.1"/>
    </source>
</evidence>
<evidence type="ECO:0000256" key="10">
    <source>
        <dbReference type="ARBA" id="ARBA00082008"/>
    </source>
</evidence>
<dbReference type="InterPro" id="IPR013780">
    <property type="entry name" value="Glyco_hydro_b"/>
</dbReference>
<evidence type="ECO:0000256" key="1">
    <source>
        <dbReference type="ARBA" id="ARBA00008061"/>
    </source>
</evidence>
<dbReference type="InterPro" id="IPR045857">
    <property type="entry name" value="O16G_dom_2"/>
</dbReference>
<dbReference type="Gene3D" id="3.90.400.10">
    <property type="entry name" value="Oligo-1,6-glucosidase, Domain 2"/>
    <property type="match status" value="1"/>
</dbReference>
<dbReference type="EMBL" id="CP022601">
    <property type="protein sequence ID" value="AXJ13880.1"/>
    <property type="molecule type" value="Genomic_DNA"/>
</dbReference>
<comment type="similarity">
    <text evidence="1">Belongs to the glycosyl hydrolase 13 family.</text>
</comment>
<dbReference type="PANTHER" id="PTHR10357">
    <property type="entry name" value="ALPHA-AMYLASE FAMILY MEMBER"/>
    <property type="match status" value="1"/>
</dbReference>
<organism evidence="12 13">
    <name type="scientific">Streptococcus pluranimalium</name>
    <dbReference type="NCBI Taxonomy" id="82348"/>
    <lineage>
        <taxon>Bacteria</taxon>
        <taxon>Bacillati</taxon>
        <taxon>Bacillota</taxon>
        <taxon>Bacilli</taxon>
        <taxon>Lactobacillales</taxon>
        <taxon>Streptococcaceae</taxon>
        <taxon>Streptococcus</taxon>
    </lineage>
</organism>
<evidence type="ECO:0000256" key="4">
    <source>
        <dbReference type="ARBA" id="ARBA00050879"/>
    </source>
</evidence>
<dbReference type="GO" id="GO:0004556">
    <property type="term" value="F:alpha-amylase activity"/>
    <property type="evidence" value="ECO:0007669"/>
    <property type="project" value="TreeGrafter"/>
</dbReference>
<dbReference type="Pfam" id="PF00128">
    <property type="entry name" value="Alpha-amylase"/>
    <property type="match status" value="1"/>
</dbReference>
<comment type="catalytic activity">
    <reaction evidence="4">
        <text>Hydrolysis of (1-&gt;6)-alpha-D-glucosidic linkages in (1-&gt;6)-alpha-D-glucans and derived oligosaccharides.</text>
        <dbReference type="EC" id="3.2.1.70"/>
    </reaction>
</comment>
<name>A0A345VMC8_9STRE</name>
<evidence type="ECO:0000259" key="11">
    <source>
        <dbReference type="SMART" id="SM00642"/>
    </source>
</evidence>
<evidence type="ECO:0000256" key="3">
    <source>
        <dbReference type="ARBA" id="ARBA00023295"/>
    </source>
</evidence>
<dbReference type="InterPro" id="IPR006047">
    <property type="entry name" value="GH13_cat_dom"/>
</dbReference>